<keyword evidence="1" id="KW-0408">Iron</keyword>
<keyword evidence="4 9" id="KW-0378">Hydrolase</keyword>
<dbReference type="EMBL" id="AP009153">
    <property type="protein sequence ID" value="BAH38298.1"/>
    <property type="molecule type" value="Genomic_DNA"/>
</dbReference>
<evidence type="ECO:0000313" key="10">
    <source>
        <dbReference type="Proteomes" id="UP000002209"/>
    </source>
</evidence>
<dbReference type="GO" id="GO:0003676">
    <property type="term" value="F:nucleic acid binding"/>
    <property type="evidence" value="ECO:0007669"/>
    <property type="project" value="InterPro"/>
</dbReference>
<dbReference type="SMART" id="SM00491">
    <property type="entry name" value="HELICc2"/>
    <property type="match status" value="1"/>
</dbReference>
<keyword evidence="1" id="KW-0004">4Fe-4S</keyword>
<gene>
    <name evidence="9" type="primary">dinG</name>
    <name evidence="9" type="ordered locus">GAU_1256</name>
</gene>
<evidence type="ECO:0000256" key="5">
    <source>
        <dbReference type="ARBA" id="ARBA00022840"/>
    </source>
</evidence>
<dbReference type="PROSITE" id="PS51193">
    <property type="entry name" value="HELICASE_ATP_BIND_2"/>
    <property type="match status" value="1"/>
</dbReference>
<dbReference type="GO" id="GO:0003678">
    <property type="term" value="F:DNA helicase activity"/>
    <property type="evidence" value="ECO:0007669"/>
    <property type="project" value="InterPro"/>
</dbReference>
<reference evidence="10" key="1">
    <citation type="submission" date="2006-03" db="EMBL/GenBank/DDBJ databases">
        <title>Complete genome sequence of Gemmatimonas aurantiaca T-27 that represents a novel phylum Gemmatimonadetes.</title>
        <authorList>
            <person name="Takasaki K."/>
            <person name="Ichikawa N."/>
            <person name="Miura H."/>
            <person name="Matsushita S."/>
            <person name="Watanabe Y."/>
            <person name="Oguchi A."/>
            <person name="Ankai A."/>
            <person name="Yashiro I."/>
            <person name="Takahashi M."/>
            <person name="Terui Y."/>
            <person name="Fukui S."/>
            <person name="Yokoyama H."/>
            <person name="Tanikawa S."/>
            <person name="Hanada S."/>
            <person name="Kamagata Y."/>
            <person name="Fujita N."/>
        </authorList>
    </citation>
    <scope>NUCLEOTIDE SEQUENCE [LARGE SCALE GENOMIC DNA]</scope>
    <source>
        <strain evidence="10">T-27 / DSM 14586 / JCM 11422 / NBRC 100505</strain>
    </source>
</reference>
<dbReference type="SMART" id="SM00488">
    <property type="entry name" value="DEXDc2"/>
    <property type="match status" value="1"/>
</dbReference>
<name>C1A7T8_GEMAT</name>
<evidence type="ECO:0000256" key="3">
    <source>
        <dbReference type="ARBA" id="ARBA00022763"/>
    </source>
</evidence>
<dbReference type="InterPro" id="IPR006555">
    <property type="entry name" value="ATP-dep_Helicase_C"/>
</dbReference>
<dbReference type="PANTHER" id="PTHR11472">
    <property type="entry name" value="DNA REPAIR DEAD HELICASE RAD3/XP-D SUBFAMILY MEMBER"/>
    <property type="match status" value="1"/>
</dbReference>
<dbReference type="AlphaFoldDB" id="C1A7T8"/>
<dbReference type="GO" id="GO:0016818">
    <property type="term" value="F:hydrolase activity, acting on acid anhydrides, in phosphorus-containing anhydrides"/>
    <property type="evidence" value="ECO:0007669"/>
    <property type="project" value="InterPro"/>
</dbReference>
<dbReference type="STRING" id="379066.GAU_1256"/>
<keyword evidence="5" id="KW-0067">ATP-binding</keyword>
<dbReference type="eggNOG" id="COG1199">
    <property type="taxonomic scope" value="Bacteria"/>
</dbReference>
<dbReference type="SUPFAM" id="SSF52540">
    <property type="entry name" value="P-loop containing nucleoside triphosphate hydrolases"/>
    <property type="match status" value="2"/>
</dbReference>
<dbReference type="Pfam" id="PF13307">
    <property type="entry name" value="Helicase_C_2"/>
    <property type="match status" value="1"/>
</dbReference>
<evidence type="ECO:0000256" key="1">
    <source>
        <dbReference type="ARBA" id="ARBA00022485"/>
    </source>
</evidence>
<dbReference type="GO" id="GO:0051539">
    <property type="term" value="F:4 iron, 4 sulfur cluster binding"/>
    <property type="evidence" value="ECO:0007669"/>
    <property type="project" value="UniProtKB-KW"/>
</dbReference>
<dbReference type="InterPro" id="IPR027417">
    <property type="entry name" value="P-loop_NTPase"/>
</dbReference>
<protein>
    <submittedName>
        <fullName evidence="9">Putative ATP-dependent DNA helicase</fullName>
        <ecNumber evidence="9">3.6.1.-</ecNumber>
    </submittedName>
</protein>
<keyword evidence="3" id="KW-0227">DNA damage</keyword>
<evidence type="ECO:0000259" key="8">
    <source>
        <dbReference type="PROSITE" id="PS51193"/>
    </source>
</evidence>
<sequence length="713" mass="77976">MTLGPYGLVAQAMRGMYGIRDYEDRPSQRAMATAVTTTFNEGGVALLEAGTGVGKSLGYLVPALRWAAANGERTVVSTATITLQEQLVAKDLPFLQRALSDQPVRFALLKGWRNYLCLNRLAAAQGAGAALFDDNVSDDVAMIAEWASRTKDGSLADLPTAPRGEVWDEVSAEPDLCGRMKCEHYNDCFLFKARKEAAAADVVVVNHHLLLSDVAVRRQVQNWEDSAVLPAYKRLVIDEGHHLEEAAGSHLGSSITRRALSRLFNRLERRGKGLLPTLAAKLSGKNDLLSVASMDLLREGLFSSVLTARDRTQLLFELLAAVLEQQGGGVLRLTESFQEHDLWRNGIGDTLKELLNEIDAIAKGLAMVQTRLESDQSRLEELSSTVNEIRGVTRRLQNAGDALMKGLMPPADGPAVVRWMEFQGKPTPHERNLAVHCVPLDLAPVLRDDLFGRVETAVVTSATLSTDGGFQFLERRLGLAGSTSPVRAAIFPSPFDYPRQALLVVPTDLPAPNEQAREHFAGVTRHLHDLAHASDGGLFGLFTSHRDVREMAEWMRGQGLSGRWPLLVHGEEPRDQLLQRFRESGRAILLGTATFWEGIDVPGDALRGLLIAKLPFRVPTEPIVAAQCEAIDARGGNAFVEYMLPHASLRLKQGFGRLIRTATDAGVVVLSDPRVVTKRYGRALLNGLPPAQRVIGAWGDVRGQVSAFYRSAR</sequence>
<dbReference type="EC" id="3.6.1.-" evidence="9"/>
<keyword evidence="9" id="KW-0347">Helicase</keyword>
<organism evidence="9 10">
    <name type="scientific">Gemmatimonas aurantiaca (strain DSM 14586 / JCM 11422 / NBRC 100505 / T-27)</name>
    <dbReference type="NCBI Taxonomy" id="379066"/>
    <lineage>
        <taxon>Bacteria</taxon>
        <taxon>Pseudomonadati</taxon>
        <taxon>Gemmatimonadota</taxon>
        <taxon>Gemmatimonadia</taxon>
        <taxon>Gemmatimonadales</taxon>
        <taxon>Gemmatimonadaceae</taxon>
        <taxon>Gemmatimonas</taxon>
    </lineage>
</organism>
<keyword evidence="1" id="KW-0479">Metal-binding</keyword>
<keyword evidence="6" id="KW-0234">DNA repair</keyword>
<dbReference type="Proteomes" id="UP000002209">
    <property type="component" value="Chromosome"/>
</dbReference>
<dbReference type="InterPro" id="IPR045028">
    <property type="entry name" value="DinG/Rad3-like"/>
</dbReference>
<comment type="similarity">
    <text evidence="7">Belongs to the helicase family. DinG subfamily.</text>
</comment>
<dbReference type="InterPro" id="IPR014013">
    <property type="entry name" value="Helic_SF1/SF2_ATP-bd_DinG/Rad3"/>
</dbReference>
<dbReference type="KEGG" id="gau:GAU_1256"/>
<dbReference type="InterPro" id="IPR006554">
    <property type="entry name" value="Helicase-like_DEXD_c2"/>
</dbReference>
<evidence type="ECO:0000313" key="9">
    <source>
        <dbReference type="EMBL" id="BAH38298.1"/>
    </source>
</evidence>
<evidence type="ECO:0000256" key="4">
    <source>
        <dbReference type="ARBA" id="ARBA00022801"/>
    </source>
</evidence>
<keyword evidence="10" id="KW-1185">Reference proteome</keyword>
<evidence type="ECO:0000256" key="7">
    <source>
        <dbReference type="ARBA" id="ARBA00038058"/>
    </source>
</evidence>
<accession>C1A7T8</accession>
<dbReference type="HOGENOM" id="CLU_012117_2_0_0"/>
<keyword evidence="1" id="KW-0411">Iron-sulfur</keyword>
<dbReference type="PANTHER" id="PTHR11472:SF34">
    <property type="entry name" value="REGULATOR OF TELOMERE ELONGATION HELICASE 1"/>
    <property type="match status" value="1"/>
</dbReference>
<feature type="domain" description="Helicase ATP-binding" evidence="8">
    <location>
        <begin position="14"/>
        <end position="286"/>
    </location>
</feature>
<dbReference type="Gene3D" id="3.40.50.300">
    <property type="entry name" value="P-loop containing nucleotide triphosphate hydrolases"/>
    <property type="match status" value="2"/>
</dbReference>
<evidence type="ECO:0000256" key="6">
    <source>
        <dbReference type="ARBA" id="ARBA00023204"/>
    </source>
</evidence>
<proteinExistence type="inferred from homology"/>
<keyword evidence="2" id="KW-0547">Nucleotide-binding</keyword>
<dbReference type="GO" id="GO:0005524">
    <property type="term" value="F:ATP binding"/>
    <property type="evidence" value="ECO:0007669"/>
    <property type="project" value="UniProtKB-KW"/>
</dbReference>
<dbReference type="GO" id="GO:0006281">
    <property type="term" value="P:DNA repair"/>
    <property type="evidence" value="ECO:0007669"/>
    <property type="project" value="UniProtKB-KW"/>
</dbReference>
<evidence type="ECO:0000256" key="2">
    <source>
        <dbReference type="ARBA" id="ARBA00022741"/>
    </source>
</evidence>